<dbReference type="InterPro" id="IPR005180">
    <property type="entry name" value="DUF302"/>
</dbReference>
<evidence type="ECO:0000259" key="2">
    <source>
        <dbReference type="Pfam" id="PF03625"/>
    </source>
</evidence>
<evidence type="ECO:0000313" key="3">
    <source>
        <dbReference type="EMBL" id="CUI01216.1"/>
    </source>
</evidence>
<dbReference type="CDD" id="cd14797">
    <property type="entry name" value="DUF302"/>
    <property type="match status" value="1"/>
</dbReference>
<dbReference type="Proteomes" id="UP000051326">
    <property type="component" value="Unassembled WGS sequence"/>
</dbReference>
<proteinExistence type="predicted"/>
<dbReference type="EMBL" id="CYSR01000030">
    <property type="protein sequence ID" value="CUI01216.1"/>
    <property type="molecule type" value="Genomic_DNA"/>
</dbReference>
<sequence>MPFKRLTAALILAASAASAGSIAPRDGWAVHETSKPYAQLIEDVKAAAKAEGLGVVTQAGPTEAAAARGITIPGNRVIGLFNNDFAVKILALSTAAMIEAPVRMYVTEEADGSATLSYKRPTHVFAPYAEEGGAGLAALAGHLDRRFALIAERAQK</sequence>
<dbReference type="Pfam" id="PF03625">
    <property type="entry name" value="DUF302"/>
    <property type="match status" value="1"/>
</dbReference>
<reference evidence="3 4" key="1">
    <citation type="submission" date="2015-09" db="EMBL/GenBank/DDBJ databases">
        <authorList>
            <consortium name="Swine Surveillance"/>
        </authorList>
    </citation>
    <scope>NUCLEOTIDE SEQUENCE [LARGE SCALE GENOMIC DNA]</scope>
    <source>
        <strain evidence="3 4">CECT 8399</strain>
    </source>
</reference>
<dbReference type="RefSeq" id="WP_058287218.1">
    <property type="nucleotide sequence ID" value="NZ_CYSR01000030.1"/>
</dbReference>
<gene>
    <name evidence="3" type="ORF">PHA8399_03357</name>
</gene>
<evidence type="ECO:0000313" key="4">
    <source>
        <dbReference type="Proteomes" id="UP000051326"/>
    </source>
</evidence>
<dbReference type="SUPFAM" id="SSF103247">
    <property type="entry name" value="TT1751-like"/>
    <property type="match status" value="1"/>
</dbReference>
<name>A0A0P1HCN5_9RHOB</name>
<feature type="chain" id="PRO_5006064309" description="DUF302 domain-containing protein" evidence="1">
    <location>
        <begin position="20"/>
        <end position="156"/>
    </location>
</feature>
<dbReference type="STRING" id="1396826.PHA8399_03357"/>
<dbReference type="PANTHER" id="PTHR38342">
    <property type="entry name" value="SLR5037 PROTEIN"/>
    <property type="match status" value="1"/>
</dbReference>
<dbReference type="Gene3D" id="3.30.310.70">
    <property type="entry name" value="TT1751-like domain"/>
    <property type="match status" value="1"/>
</dbReference>
<dbReference type="AlphaFoldDB" id="A0A0P1HCN5"/>
<dbReference type="InterPro" id="IPR035923">
    <property type="entry name" value="TT1751-like_sf"/>
</dbReference>
<protein>
    <recommendedName>
        <fullName evidence="2">DUF302 domain-containing protein</fullName>
    </recommendedName>
</protein>
<feature type="signal peptide" evidence="1">
    <location>
        <begin position="1"/>
        <end position="19"/>
    </location>
</feature>
<dbReference type="PANTHER" id="PTHR38342:SF1">
    <property type="entry name" value="SLR5037 PROTEIN"/>
    <property type="match status" value="1"/>
</dbReference>
<evidence type="ECO:0000256" key="1">
    <source>
        <dbReference type="SAM" id="SignalP"/>
    </source>
</evidence>
<organism evidence="3 4">
    <name type="scientific">Leisingera aquaemixtae</name>
    <dbReference type="NCBI Taxonomy" id="1396826"/>
    <lineage>
        <taxon>Bacteria</taxon>
        <taxon>Pseudomonadati</taxon>
        <taxon>Pseudomonadota</taxon>
        <taxon>Alphaproteobacteria</taxon>
        <taxon>Rhodobacterales</taxon>
        <taxon>Roseobacteraceae</taxon>
        <taxon>Leisingera</taxon>
    </lineage>
</organism>
<keyword evidence="1" id="KW-0732">Signal</keyword>
<accession>A0A0P1HCN5</accession>
<feature type="domain" description="DUF302" evidence="2">
    <location>
        <begin position="63"/>
        <end position="121"/>
    </location>
</feature>